<dbReference type="Proteomes" id="UP001500064">
    <property type="component" value="Unassembled WGS sequence"/>
</dbReference>
<proteinExistence type="predicted"/>
<keyword evidence="1" id="KW-0472">Membrane</keyword>
<evidence type="ECO:0000313" key="3">
    <source>
        <dbReference type="Proteomes" id="UP001500064"/>
    </source>
</evidence>
<dbReference type="Pfam" id="PF06182">
    <property type="entry name" value="ABC2_membrane_6"/>
    <property type="match status" value="1"/>
</dbReference>
<protein>
    <recommendedName>
        <fullName evidence="4">ABC transporter permease</fullName>
    </recommendedName>
</protein>
<feature type="transmembrane region" description="Helical" evidence="1">
    <location>
        <begin position="21"/>
        <end position="46"/>
    </location>
</feature>
<gene>
    <name evidence="2" type="ORF">GCM10009733_040220</name>
</gene>
<sequence length="260" mass="28655">MNGHVIRLGRLLWLSVWRSSVMWWSLRSFLITLVVGQTVTPLLGLLVWMSALNADRTVATYYLVLLLVQLMTVSYEHHTVSNEIYEGTFDQTMVEPKPVVLSYLGQNLAMRFWHLTFGLPVVVVIAVIVGVRLELTAVLAAVPAIVLAGALRFVFTYSLALSALWTQRAHGAVGVGETLIFLLGGTAAPLSFLPEPFQSAGQLLPFWAMLGMPAEIAAGTLQGGELFLAYATQLGWLLLFTLLCTAIWRRGVRRFTFFGG</sequence>
<feature type="transmembrane region" description="Helical" evidence="1">
    <location>
        <begin position="112"/>
        <end position="131"/>
    </location>
</feature>
<dbReference type="PANTHER" id="PTHR36832">
    <property type="entry name" value="SLR1174 PROTEIN-RELATED"/>
    <property type="match status" value="1"/>
</dbReference>
<organism evidence="2 3">
    <name type="scientific">Nonomuraea maheshkhaliensis</name>
    <dbReference type="NCBI Taxonomy" id="419590"/>
    <lineage>
        <taxon>Bacteria</taxon>
        <taxon>Bacillati</taxon>
        <taxon>Actinomycetota</taxon>
        <taxon>Actinomycetes</taxon>
        <taxon>Streptosporangiales</taxon>
        <taxon>Streptosporangiaceae</taxon>
        <taxon>Nonomuraea</taxon>
    </lineage>
</organism>
<dbReference type="PANTHER" id="PTHR36832:SF1">
    <property type="entry name" value="SLR1174 PROTEIN"/>
    <property type="match status" value="1"/>
</dbReference>
<evidence type="ECO:0000313" key="2">
    <source>
        <dbReference type="EMBL" id="GAA1639003.1"/>
    </source>
</evidence>
<keyword evidence="1" id="KW-1133">Transmembrane helix</keyword>
<keyword evidence="3" id="KW-1185">Reference proteome</keyword>
<feature type="transmembrane region" description="Helical" evidence="1">
    <location>
        <begin position="204"/>
        <end position="221"/>
    </location>
</feature>
<dbReference type="EMBL" id="BAAAMU010000026">
    <property type="protein sequence ID" value="GAA1639003.1"/>
    <property type="molecule type" value="Genomic_DNA"/>
</dbReference>
<dbReference type="RefSeq" id="WP_346106791.1">
    <property type="nucleotide sequence ID" value="NZ_BAAAMU010000026.1"/>
</dbReference>
<feature type="transmembrane region" description="Helical" evidence="1">
    <location>
        <begin position="172"/>
        <end position="192"/>
    </location>
</feature>
<keyword evidence="1" id="KW-0812">Transmembrane</keyword>
<accession>A0ABN2FCU9</accession>
<name>A0ABN2FCU9_9ACTN</name>
<feature type="transmembrane region" description="Helical" evidence="1">
    <location>
        <begin position="138"/>
        <end position="160"/>
    </location>
</feature>
<comment type="caution">
    <text evidence="2">The sequence shown here is derived from an EMBL/GenBank/DDBJ whole genome shotgun (WGS) entry which is preliminary data.</text>
</comment>
<feature type="transmembrane region" description="Helical" evidence="1">
    <location>
        <begin position="58"/>
        <end position="75"/>
    </location>
</feature>
<evidence type="ECO:0000256" key="1">
    <source>
        <dbReference type="SAM" id="Phobius"/>
    </source>
</evidence>
<evidence type="ECO:0008006" key="4">
    <source>
        <dbReference type="Google" id="ProtNLM"/>
    </source>
</evidence>
<feature type="transmembrane region" description="Helical" evidence="1">
    <location>
        <begin position="227"/>
        <end position="248"/>
    </location>
</feature>
<reference evidence="2 3" key="1">
    <citation type="journal article" date="2019" name="Int. J. Syst. Evol. Microbiol.">
        <title>The Global Catalogue of Microorganisms (GCM) 10K type strain sequencing project: providing services to taxonomists for standard genome sequencing and annotation.</title>
        <authorList>
            <consortium name="The Broad Institute Genomics Platform"/>
            <consortium name="The Broad Institute Genome Sequencing Center for Infectious Disease"/>
            <person name="Wu L."/>
            <person name="Ma J."/>
        </authorList>
    </citation>
    <scope>NUCLEOTIDE SEQUENCE [LARGE SCALE GENOMIC DNA]</scope>
    <source>
        <strain evidence="2 3">JCM 13929</strain>
    </source>
</reference>
<dbReference type="InterPro" id="IPR010390">
    <property type="entry name" value="ABC-2_transporter-like"/>
</dbReference>